<comment type="caution">
    <text evidence="1">The sequence shown here is derived from an EMBL/GenBank/DDBJ whole genome shotgun (WGS) entry which is preliminary data.</text>
</comment>
<evidence type="ECO:0000313" key="2">
    <source>
        <dbReference type="Proteomes" id="UP000197138"/>
    </source>
</evidence>
<gene>
    <name evidence="1" type="ORF">CDL15_Pgr013350</name>
</gene>
<dbReference type="AlphaFoldDB" id="A0A218WP80"/>
<evidence type="ECO:0000313" key="1">
    <source>
        <dbReference type="EMBL" id="OWM74446.1"/>
    </source>
</evidence>
<organism evidence="1 2">
    <name type="scientific">Punica granatum</name>
    <name type="common">Pomegranate</name>
    <dbReference type="NCBI Taxonomy" id="22663"/>
    <lineage>
        <taxon>Eukaryota</taxon>
        <taxon>Viridiplantae</taxon>
        <taxon>Streptophyta</taxon>
        <taxon>Embryophyta</taxon>
        <taxon>Tracheophyta</taxon>
        <taxon>Spermatophyta</taxon>
        <taxon>Magnoliopsida</taxon>
        <taxon>eudicotyledons</taxon>
        <taxon>Gunneridae</taxon>
        <taxon>Pentapetalae</taxon>
        <taxon>rosids</taxon>
        <taxon>malvids</taxon>
        <taxon>Myrtales</taxon>
        <taxon>Lythraceae</taxon>
        <taxon>Punica</taxon>
    </lineage>
</organism>
<evidence type="ECO:0008006" key="3">
    <source>
        <dbReference type="Google" id="ProtNLM"/>
    </source>
</evidence>
<dbReference type="EMBL" id="MTKT01003779">
    <property type="protein sequence ID" value="OWM74446.1"/>
    <property type="molecule type" value="Genomic_DNA"/>
</dbReference>
<protein>
    <recommendedName>
        <fullName evidence="3">Bulb-type lectin domain-containing protein</fullName>
    </recommendedName>
</protein>
<sequence length="76" mass="8419">MMLKSFPNRNNLSGYLEIKSGDLLLYGGYKTSQIYWSITSDSRRTNASVSGKVHSVSLASNSWNFSDRKQGLALAV</sequence>
<reference evidence="2" key="1">
    <citation type="journal article" date="2017" name="Plant J.">
        <title>The pomegranate (Punica granatum L.) genome and the genomics of punicalagin biosynthesis.</title>
        <authorList>
            <person name="Qin G."/>
            <person name="Xu C."/>
            <person name="Ming R."/>
            <person name="Tang H."/>
            <person name="Guyot R."/>
            <person name="Kramer E.M."/>
            <person name="Hu Y."/>
            <person name="Yi X."/>
            <person name="Qi Y."/>
            <person name="Xu X."/>
            <person name="Gao Z."/>
            <person name="Pan H."/>
            <person name="Jian J."/>
            <person name="Tian Y."/>
            <person name="Yue Z."/>
            <person name="Xu Y."/>
        </authorList>
    </citation>
    <scope>NUCLEOTIDE SEQUENCE [LARGE SCALE GENOMIC DNA]</scope>
    <source>
        <strain evidence="2">cv. Dabenzi</strain>
    </source>
</reference>
<accession>A0A218WP80</accession>
<name>A0A218WP80_PUNGR</name>
<dbReference type="Proteomes" id="UP000197138">
    <property type="component" value="Unassembled WGS sequence"/>
</dbReference>
<proteinExistence type="predicted"/>